<protein>
    <submittedName>
        <fullName evidence="4">Alpha-tocopherol transfer protein-like</fullName>
    </submittedName>
</protein>
<dbReference type="InterPro" id="IPR001251">
    <property type="entry name" value="CRAL-TRIO_dom"/>
</dbReference>
<dbReference type="Gene3D" id="3.40.525.10">
    <property type="entry name" value="CRAL-TRIO lipid binding domain"/>
    <property type="match status" value="1"/>
</dbReference>
<dbReference type="eggNOG" id="KOG1471">
    <property type="taxonomic scope" value="Eukaryota"/>
</dbReference>
<dbReference type="InterPro" id="IPR036865">
    <property type="entry name" value="CRAL-TRIO_dom_sf"/>
</dbReference>
<proteinExistence type="predicted"/>
<dbReference type="PANTHER" id="PTHR10174:SF222">
    <property type="entry name" value="GH10083P-RELATED"/>
    <property type="match status" value="1"/>
</dbReference>
<dbReference type="InterPro" id="IPR036273">
    <property type="entry name" value="CRAL/TRIO_N_dom_sf"/>
</dbReference>
<evidence type="ECO:0000313" key="2">
    <source>
        <dbReference type="EnsemblMetazoa" id="MDOA008151-PA"/>
    </source>
</evidence>
<dbReference type="PANTHER" id="PTHR10174">
    <property type="entry name" value="ALPHA-TOCOPHEROL TRANSFER PROTEIN-RELATED"/>
    <property type="match status" value="1"/>
</dbReference>
<dbReference type="RefSeq" id="XP_005191162.1">
    <property type="nucleotide sequence ID" value="XM_005191105.3"/>
</dbReference>
<name>A0A1I8MT01_MUSDO</name>
<dbReference type="AlphaFoldDB" id="A0A1I8MT01"/>
<dbReference type="SMART" id="SM00516">
    <property type="entry name" value="SEC14"/>
    <property type="match status" value="1"/>
</dbReference>
<reference evidence="4" key="2">
    <citation type="submission" date="2025-04" db="UniProtKB">
        <authorList>
            <consortium name="RefSeq"/>
        </authorList>
    </citation>
    <scope>IDENTIFICATION</scope>
    <source>
        <strain evidence="4">Aabys</strain>
    </source>
</reference>
<dbReference type="PRINTS" id="PR00180">
    <property type="entry name" value="CRETINALDHBP"/>
</dbReference>
<evidence type="ECO:0000313" key="4">
    <source>
        <dbReference type="RefSeq" id="XP_005191162.1"/>
    </source>
</evidence>
<accession>A0A1I8MT01</accession>
<dbReference type="Gene3D" id="1.20.5.1200">
    <property type="entry name" value="Alpha-tocopherol transfer"/>
    <property type="match status" value="1"/>
</dbReference>
<dbReference type="OrthoDB" id="1434354at2759"/>
<dbReference type="EnsemblMetazoa" id="MDOA008151-RA">
    <property type="protein sequence ID" value="MDOA008151-PA"/>
    <property type="gene ID" value="MDOA008151"/>
</dbReference>
<evidence type="ECO:0000313" key="3">
    <source>
        <dbReference type="Proteomes" id="UP001652621"/>
    </source>
</evidence>
<gene>
    <name evidence="2" type="primary">101888676</name>
    <name evidence="4" type="synonym">LOC101888676</name>
</gene>
<dbReference type="SUPFAM" id="SSF52087">
    <property type="entry name" value="CRAL/TRIO domain"/>
    <property type="match status" value="1"/>
</dbReference>
<dbReference type="PROSITE" id="PS50191">
    <property type="entry name" value="CRAL_TRIO"/>
    <property type="match status" value="1"/>
</dbReference>
<dbReference type="GO" id="GO:0016020">
    <property type="term" value="C:membrane"/>
    <property type="evidence" value="ECO:0007669"/>
    <property type="project" value="TreeGrafter"/>
</dbReference>
<dbReference type="VEuPathDB" id="VectorBase:MDOMA2_016158"/>
<dbReference type="KEGG" id="mde:101888676"/>
<dbReference type="GO" id="GO:1902936">
    <property type="term" value="F:phosphatidylinositol bisphosphate binding"/>
    <property type="evidence" value="ECO:0007669"/>
    <property type="project" value="TreeGrafter"/>
</dbReference>
<organism evidence="2">
    <name type="scientific">Musca domestica</name>
    <name type="common">House fly</name>
    <dbReference type="NCBI Taxonomy" id="7370"/>
    <lineage>
        <taxon>Eukaryota</taxon>
        <taxon>Metazoa</taxon>
        <taxon>Ecdysozoa</taxon>
        <taxon>Arthropoda</taxon>
        <taxon>Hexapoda</taxon>
        <taxon>Insecta</taxon>
        <taxon>Pterygota</taxon>
        <taxon>Neoptera</taxon>
        <taxon>Endopterygota</taxon>
        <taxon>Diptera</taxon>
        <taxon>Brachycera</taxon>
        <taxon>Muscomorpha</taxon>
        <taxon>Muscoidea</taxon>
        <taxon>Muscidae</taxon>
        <taxon>Musca</taxon>
    </lineage>
</organism>
<keyword evidence="3" id="KW-1185">Reference proteome</keyword>
<dbReference type="GeneID" id="101888676"/>
<feature type="domain" description="CRAL-TRIO" evidence="1">
    <location>
        <begin position="148"/>
        <end position="245"/>
    </location>
</feature>
<dbReference type="Pfam" id="PF00650">
    <property type="entry name" value="CRAL_TRIO"/>
    <property type="match status" value="1"/>
</dbReference>
<dbReference type="Proteomes" id="UP001652621">
    <property type="component" value="Unplaced"/>
</dbReference>
<evidence type="ECO:0000259" key="1">
    <source>
        <dbReference type="PROSITE" id="PS50191"/>
    </source>
</evidence>
<dbReference type="VEuPathDB" id="VectorBase:MDOA008151"/>
<reference evidence="2" key="1">
    <citation type="submission" date="2020-05" db="UniProtKB">
        <authorList>
            <consortium name="EnsemblMetazoa"/>
        </authorList>
    </citation>
    <scope>IDENTIFICATION</scope>
    <source>
        <strain evidence="2">Aabys</strain>
    </source>
</reference>
<dbReference type="CDD" id="cd00170">
    <property type="entry name" value="SEC14"/>
    <property type="match status" value="1"/>
</dbReference>
<dbReference type="SUPFAM" id="SSF46938">
    <property type="entry name" value="CRAL/TRIO N-terminal domain"/>
    <property type="match status" value="1"/>
</dbReference>
<sequence>MEVKGNSDQEEIIDNLQKWFEDNTKLPNKIDRIVLTRFYYCMFKNVEETKKLLEVNYAMRNKYPELFIQRDPEDEDTENTYAFTYMVPLPGLTHRNYRVTYVRFKNPDPKMMHFTQDAKTLLMIGDCRFTMPDAVVNDIPVVAEGDVLVMDMEGYRMQHVAGVSLRTLRIFLKFLQQAYSVRIKGLHFINCPSYLNKIMAVVKPFISKEVYDMMHFHVTGLDTLYAHVPRDILPEECGGHAGKIEDLSDRFYKQLLSKRGYLMDPKYWVIEKV</sequence>